<dbReference type="Proteomes" id="UP000001548">
    <property type="component" value="Unassembled WGS sequence"/>
</dbReference>
<gene>
    <name evidence="2" type="ORF">GL50803_0031144</name>
</gene>
<name>D3KI45_GIAIC</name>
<sequence>MAESRKSNIPHVRQPSSESDTVPHSSTFQPSGPSSTTLPYSRLSPLSQEVDSSTLSRLATPSLSATSSTTSCLYDPPLSVSMMACGPYDPKTPSCQPNTRSKLQQQGQVLVYESGKKFYPHPRGSPVHLTPYECFINKTGTPISCQFLPPSSPAEKSVLGTLPRHDFNSRESPHLPSITNHKSSKST</sequence>
<evidence type="ECO:0000313" key="3">
    <source>
        <dbReference type="Proteomes" id="UP000001548"/>
    </source>
</evidence>
<accession>D3KI45</accession>
<proteinExistence type="predicted"/>
<feature type="region of interest" description="Disordered" evidence="1">
    <location>
        <begin position="1"/>
        <end position="70"/>
    </location>
</feature>
<dbReference type="AlphaFoldDB" id="D3KI45"/>
<dbReference type="EMBL" id="AACB03000003">
    <property type="protein sequence ID" value="KAE8302700.1"/>
    <property type="molecule type" value="Genomic_DNA"/>
</dbReference>
<organism evidence="2 3">
    <name type="scientific">Giardia intestinalis (strain ATCC 50803 / WB clone C6)</name>
    <name type="common">Giardia lamblia</name>
    <dbReference type="NCBI Taxonomy" id="184922"/>
    <lineage>
        <taxon>Eukaryota</taxon>
        <taxon>Metamonada</taxon>
        <taxon>Diplomonadida</taxon>
        <taxon>Hexamitidae</taxon>
        <taxon>Giardiinae</taxon>
        <taxon>Giardia</taxon>
    </lineage>
</organism>
<dbReference type="VEuPathDB" id="GiardiaDB:GL50803_31144"/>
<comment type="caution">
    <text evidence="2">The sequence shown here is derived from an EMBL/GenBank/DDBJ whole genome shotgun (WGS) entry which is preliminary data.</text>
</comment>
<evidence type="ECO:0000313" key="2">
    <source>
        <dbReference type="EMBL" id="KAE8302700.1"/>
    </source>
</evidence>
<dbReference type="HOGENOM" id="CLU_1450233_0_0_1"/>
<feature type="compositionally biased region" description="Low complexity" evidence="1">
    <location>
        <begin position="52"/>
        <end position="70"/>
    </location>
</feature>
<feature type="compositionally biased region" description="Basic and acidic residues" evidence="1">
    <location>
        <begin position="163"/>
        <end position="173"/>
    </location>
</feature>
<feature type="region of interest" description="Disordered" evidence="1">
    <location>
        <begin position="154"/>
        <end position="187"/>
    </location>
</feature>
<reference evidence="2 3" key="1">
    <citation type="journal article" date="2007" name="Science">
        <title>Genomic minimalism in the early diverging intestinal parasite Giardia lamblia.</title>
        <authorList>
            <person name="Morrison H.G."/>
            <person name="McArthur A.G."/>
            <person name="Gillin F.D."/>
            <person name="Aley S.B."/>
            <person name="Adam R.D."/>
            <person name="Olsen G.J."/>
            <person name="Best A.A."/>
            <person name="Cande W.Z."/>
            <person name="Chen F."/>
            <person name="Cipriano M.J."/>
            <person name="Davids B.J."/>
            <person name="Dawson S.C."/>
            <person name="Elmendorf H.G."/>
            <person name="Hehl A.B."/>
            <person name="Holder M.E."/>
            <person name="Huse S.M."/>
            <person name="Kim U.U."/>
            <person name="Lasek-Nesselquist E."/>
            <person name="Manning G."/>
            <person name="Nigam A."/>
            <person name="Nixon J.E."/>
            <person name="Palm D."/>
            <person name="Passamaneck N.E."/>
            <person name="Prabhu A."/>
            <person name="Reich C.I."/>
            <person name="Reiner D.S."/>
            <person name="Samuelson J."/>
            <person name="Svard S.G."/>
            <person name="Sogin M.L."/>
        </authorList>
    </citation>
    <scope>NUCLEOTIDE SEQUENCE [LARGE SCALE GENOMIC DNA]</scope>
    <source>
        <strain evidence="2 3">WB C6</strain>
    </source>
</reference>
<protein>
    <submittedName>
        <fullName evidence="2">Uncharacterized protein</fullName>
    </submittedName>
</protein>
<evidence type="ECO:0000256" key="1">
    <source>
        <dbReference type="SAM" id="MobiDB-lite"/>
    </source>
</evidence>
<dbReference type="STRING" id="184922.D3KI45"/>
<keyword evidence="3" id="KW-1185">Reference proteome</keyword>
<feature type="compositionally biased region" description="Polar residues" evidence="1">
    <location>
        <begin position="14"/>
        <end position="51"/>
    </location>
</feature>